<feature type="transmembrane region" description="Helical" evidence="2">
    <location>
        <begin position="334"/>
        <end position="356"/>
    </location>
</feature>
<keyword evidence="2" id="KW-0472">Membrane</keyword>
<evidence type="ECO:0000256" key="2">
    <source>
        <dbReference type="SAM" id="Phobius"/>
    </source>
</evidence>
<feature type="transmembrane region" description="Helical" evidence="2">
    <location>
        <begin position="368"/>
        <end position="388"/>
    </location>
</feature>
<keyword evidence="2" id="KW-1133">Transmembrane helix</keyword>
<name>M8BF14_AEGTA</name>
<reference evidence="3" key="1">
    <citation type="submission" date="2015-06" db="UniProtKB">
        <authorList>
            <consortium name="EnsemblPlants"/>
        </authorList>
    </citation>
    <scope>IDENTIFICATION</scope>
</reference>
<feature type="transmembrane region" description="Helical" evidence="2">
    <location>
        <begin position="397"/>
        <end position="415"/>
    </location>
</feature>
<feature type="compositionally biased region" description="Low complexity" evidence="1">
    <location>
        <begin position="436"/>
        <end position="449"/>
    </location>
</feature>
<feature type="transmembrane region" description="Helical" evidence="2">
    <location>
        <begin position="192"/>
        <end position="212"/>
    </location>
</feature>
<evidence type="ECO:0000313" key="3">
    <source>
        <dbReference type="EnsemblPlants" id="EMT05313"/>
    </source>
</evidence>
<organism evidence="3">
    <name type="scientific">Aegilops tauschii</name>
    <name type="common">Tausch's goatgrass</name>
    <name type="synonym">Aegilops squarrosa</name>
    <dbReference type="NCBI Taxonomy" id="37682"/>
    <lineage>
        <taxon>Eukaryota</taxon>
        <taxon>Viridiplantae</taxon>
        <taxon>Streptophyta</taxon>
        <taxon>Embryophyta</taxon>
        <taxon>Tracheophyta</taxon>
        <taxon>Spermatophyta</taxon>
        <taxon>Magnoliopsida</taxon>
        <taxon>Liliopsida</taxon>
        <taxon>Poales</taxon>
        <taxon>Poaceae</taxon>
        <taxon>BOP clade</taxon>
        <taxon>Pooideae</taxon>
        <taxon>Triticodae</taxon>
        <taxon>Triticeae</taxon>
        <taxon>Triticinae</taxon>
        <taxon>Aegilops</taxon>
    </lineage>
</organism>
<dbReference type="EnsemblPlants" id="EMT05313">
    <property type="protein sequence ID" value="EMT05313"/>
    <property type="gene ID" value="F775_11934"/>
</dbReference>
<sequence>MGARDRREAYPASDGVVIIGAGTAGEVIQDDTSKHLPQREPALMTSPTNQSISKTILPCGKNYSMDVIIQTKNTWTSDLPWISRPDDTFNKELNQLEYLPRDPPEMAQMVELTSRCLALAEGVVTMVCPVLLALATKKINWKGKVEEPVVPMAMLLIASVTLITGIYPLLACCVSKFSPNMPKRCTHVTSSVAAHLSTICLILLACFISGIILPLKYVVAIGGAVILVAIGVLLLLRSCANASQPNTITPSPKGEAEEINKELGTKEAERIKEADERIEKEADERRKEIHDILDKTHEFMSGVTGILFLGLEGLALEGLISTCHGIPDAVRTPVMFSFIFCAIGVSLMFLTMIYPLTVTTQKASIVRMTFGFDLLMTGGTVAILTIIMEKLMGHKGLLLLSSPTLILFVVVYRLVTKPRVALGTQQSQTTLPISNGPTPSSLGSPLLPTGDKQQEAKAAPLGLTKVTFAGFWAMSVTTISTGSPNHWFLIFAATAIASGLFWRLLTHSRNKDMVETANAASFFTHLCIAVATVPFTVMAWEAANKLQVNTCSSRQ</sequence>
<evidence type="ECO:0000256" key="1">
    <source>
        <dbReference type="SAM" id="MobiDB-lite"/>
    </source>
</evidence>
<feature type="transmembrane region" description="Helical" evidence="2">
    <location>
        <begin position="487"/>
        <end position="505"/>
    </location>
</feature>
<protein>
    <submittedName>
        <fullName evidence="3">Uncharacterized protein</fullName>
    </submittedName>
</protein>
<feature type="transmembrane region" description="Helical" evidence="2">
    <location>
        <begin position="116"/>
        <end position="136"/>
    </location>
</feature>
<feature type="transmembrane region" description="Helical" evidence="2">
    <location>
        <begin position="148"/>
        <end position="171"/>
    </location>
</feature>
<feature type="transmembrane region" description="Helical" evidence="2">
    <location>
        <begin position="218"/>
        <end position="236"/>
    </location>
</feature>
<accession>M8BF14</accession>
<feature type="region of interest" description="Disordered" evidence="1">
    <location>
        <begin position="428"/>
        <end position="449"/>
    </location>
</feature>
<dbReference type="AlphaFoldDB" id="M8BF14"/>
<proteinExistence type="predicted"/>
<feature type="transmembrane region" description="Helical" evidence="2">
    <location>
        <begin position="517"/>
        <end position="540"/>
    </location>
</feature>
<keyword evidence="2" id="KW-0812">Transmembrane</keyword>